<name>A0AAI8W0R9_9PEZI</name>
<dbReference type="SUPFAM" id="SSF53474">
    <property type="entry name" value="alpha/beta-Hydrolases"/>
    <property type="match status" value="1"/>
</dbReference>
<dbReference type="AlphaFoldDB" id="A0AAI8W0R9"/>
<dbReference type="Pfam" id="PF00561">
    <property type="entry name" value="Abhydrolase_1"/>
    <property type="match status" value="1"/>
</dbReference>
<dbReference type="InterPro" id="IPR029058">
    <property type="entry name" value="AB_hydrolase_fold"/>
</dbReference>
<dbReference type="Gene3D" id="3.40.50.1820">
    <property type="entry name" value="alpha/beta hydrolase"/>
    <property type="match status" value="1"/>
</dbReference>
<organism evidence="2 3">
    <name type="scientific">Lecanosticta acicola</name>
    <dbReference type="NCBI Taxonomy" id="111012"/>
    <lineage>
        <taxon>Eukaryota</taxon>
        <taxon>Fungi</taxon>
        <taxon>Dikarya</taxon>
        <taxon>Ascomycota</taxon>
        <taxon>Pezizomycotina</taxon>
        <taxon>Dothideomycetes</taxon>
        <taxon>Dothideomycetidae</taxon>
        <taxon>Mycosphaerellales</taxon>
        <taxon>Mycosphaerellaceae</taxon>
        <taxon>Lecanosticta</taxon>
    </lineage>
</organism>
<dbReference type="InterPro" id="IPR050266">
    <property type="entry name" value="AB_hydrolase_sf"/>
</dbReference>
<dbReference type="PANTHER" id="PTHR43798">
    <property type="entry name" value="MONOACYLGLYCEROL LIPASE"/>
    <property type="match status" value="1"/>
</dbReference>
<evidence type="ECO:0000313" key="2">
    <source>
        <dbReference type="EMBL" id="CAK3758776.1"/>
    </source>
</evidence>
<dbReference type="InterPro" id="IPR000073">
    <property type="entry name" value="AB_hydrolase_1"/>
</dbReference>
<keyword evidence="3" id="KW-1185">Reference proteome</keyword>
<feature type="domain" description="AB hydrolase-1" evidence="1">
    <location>
        <begin position="30"/>
        <end position="268"/>
    </location>
</feature>
<accession>A0AAI8W0R9</accession>
<sequence length="284" mass="31490">MAEQHVFLDGINYYTLLEQPPPGIQRKNETILLVHALMSNLHMWDHTVQTLLREGYTTLRFDHVGHNKTPPPRETEQNFSLHLDDITRHMHSLVLQTTGRQDLKAVVGCSIGGVLALRYAMLYPRNVAKVISIAAPGIVCLEAAKPLWTQRIAQFRQDLRTGEATLAEATVNRWFPHHLPSDDAVRAEALQQVQTCSLEGYGLLADAIRNYDYADEVRGILGQEVGVLIVAGSEDSSVSPGLLKDLAGRISRARFVRMEGAGHLPPMQRAGEFEGVVLMPFLAG</sequence>
<evidence type="ECO:0000313" key="3">
    <source>
        <dbReference type="Proteomes" id="UP001296104"/>
    </source>
</evidence>
<protein>
    <recommendedName>
        <fullName evidence="1">AB hydrolase-1 domain-containing protein</fullName>
    </recommendedName>
</protein>
<evidence type="ECO:0000259" key="1">
    <source>
        <dbReference type="Pfam" id="PF00561"/>
    </source>
</evidence>
<dbReference type="Proteomes" id="UP001296104">
    <property type="component" value="Unassembled WGS sequence"/>
</dbReference>
<proteinExistence type="predicted"/>
<dbReference type="PRINTS" id="PR00111">
    <property type="entry name" value="ABHYDROLASE"/>
</dbReference>
<gene>
    <name evidence="2" type="ORF">LECACI_7A000271</name>
</gene>
<comment type="caution">
    <text evidence="2">The sequence shown here is derived from an EMBL/GenBank/DDBJ whole genome shotgun (WGS) entry which is preliminary data.</text>
</comment>
<reference evidence="2" key="1">
    <citation type="submission" date="2023-11" db="EMBL/GenBank/DDBJ databases">
        <authorList>
            <person name="Alioto T."/>
            <person name="Alioto T."/>
            <person name="Gomez Garrido J."/>
        </authorList>
    </citation>
    <scope>NUCLEOTIDE SEQUENCE</scope>
</reference>
<dbReference type="EMBL" id="CAVMBE010000001">
    <property type="protein sequence ID" value="CAK3758776.1"/>
    <property type="molecule type" value="Genomic_DNA"/>
</dbReference>